<dbReference type="OrthoDB" id="260020at2"/>
<evidence type="ECO:0000256" key="1">
    <source>
        <dbReference type="SAM" id="SignalP"/>
    </source>
</evidence>
<protein>
    <submittedName>
        <fullName evidence="2">Uncharacterized protein</fullName>
    </submittedName>
</protein>
<dbReference type="Proteomes" id="UP000318478">
    <property type="component" value="Unassembled WGS sequence"/>
</dbReference>
<organism evidence="2 3">
    <name type="scientific">Posidoniimonas polymericola</name>
    <dbReference type="NCBI Taxonomy" id="2528002"/>
    <lineage>
        <taxon>Bacteria</taxon>
        <taxon>Pseudomonadati</taxon>
        <taxon>Planctomycetota</taxon>
        <taxon>Planctomycetia</taxon>
        <taxon>Pirellulales</taxon>
        <taxon>Lacipirellulaceae</taxon>
        <taxon>Posidoniimonas</taxon>
    </lineage>
</organism>
<evidence type="ECO:0000313" key="2">
    <source>
        <dbReference type="EMBL" id="TWT76131.1"/>
    </source>
</evidence>
<accession>A0A5C5YMD4</accession>
<evidence type="ECO:0000313" key="3">
    <source>
        <dbReference type="Proteomes" id="UP000318478"/>
    </source>
</evidence>
<reference evidence="2 3" key="1">
    <citation type="submission" date="2019-02" db="EMBL/GenBank/DDBJ databases">
        <title>Deep-cultivation of Planctomycetes and their phenomic and genomic characterization uncovers novel biology.</title>
        <authorList>
            <person name="Wiegand S."/>
            <person name="Jogler M."/>
            <person name="Boedeker C."/>
            <person name="Pinto D."/>
            <person name="Vollmers J."/>
            <person name="Rivas-Marin E."/>
            <person name="Kohn T."/>
            <person name="Peeters S.H."/>
            <person name="Heuer A."/>
            <person name="Rast P."/>
            <person name="Oberbeckmann S."/>
            <person name="Bunk B."/>
            <person name="Jeske O."/>
            <person name="Meyerdierks A."/>
            <person name="Storesund J.E."/>
            <person name="Kallscheuer N."/>
            <person name="Luecker S."/>
            <person name="Lage O.M."/>
            <person name="Pohl T."/>
            <person name="Merkel B.J."/>
            <person name="Hornburger P."/>
            <person name="Mueller R.-W."/>
            <person name="Bruemmer F."/>
            <person name="Labrenz M."/>
            <person name="Spormann A.M."/>
            <person name="Op Den Camp H."/>
            <person name="Overmann J."/>
            <person name="Amann R."/>
            <person name="Jetten M.S.M."/>
            <person name="Mascher T."/>
            <person name="Medema M.H."/>
            <person name="Devos D.P."/>
            <person name="Kaster A.-K."/>
            <person name="Ovreas L."/>
            <person name="Rohde M."/>
            <person name="Galperin M.Y."/>
            <person name="Jogler C."/>
        </authorList>
    </citation>
    <scope>NUCLEOTIDE SEQUENCE [LARGE SCALE GENOMIC DNA]</scope>
    <source>
        <strain evidence="2 3">Pla123a</strain>
    </source>
</reference>
<comment type="caution">
    <text evidence="2">The sequence shown here is derived from an EMBL/GenBank/DDBJ whole genome shotgun (WGS) entry which is preliminary data.</text>
</comment>
<dbReference type="EMBL" id="SJPO01000006">
    <property type="protein sequence ID" value="TWT76131.1"/>
    <property type="molecule type" value="Genomic_DNA"/>
</dbReference>
<name>A0A5C5YMD4_9BACT</name>
<feature type="chain" id="PRO_5022886973" evidence="1">
    <location>
        <begin position="23"/>
        <end position="232"/>
    </location>
</feature>
<proteinExistence type="predicted"/>
<keyword evidence="1" id="KW-0732">Signal</keyword>
<dbReference type="AlphaFoldDB" id="A0A5C5YMD4"/>
<dbReference type="RefSeq" id="WP_146588115.1">
    <property type="nucleotide sequence ID" value="NZ_SJPO01000006.1"/>
</dbReference>
<sequence precursor="true">MTRPALAVVLVLIAGALPPAGAEPWSGIEVGESVWVATVDGRTLRGEIDPRTTNQELWLAVTRAGVTLASRTPAAHVVAVGAISPIELPPAGDPAGGVVFVAAPAPTPRPPVAALQAIAQAANWDADAGVDGVQLYVQLRDIAGNPVPVAATINTELHLYGFGRHGRSQPVEVQRWSGRIAADSGDFRGAALQVPLRPVDPDAIAPAYAVLKVRAIVPGVGAFDAVIPAIAL</sequence>
<feature type="signal peptide" evidence="1">
    <location>
        <begin position="1"/>
        <end position="22"/>
    </location>
</feature>
<gene>
    <name evidence="2" type="ORF">Pla123a_29200</name>
</gene>
<keyword evidence="3" id="KW-1185">Reference proteome</keyword>